<organism evidence="3 5">
    <name type="scientific">Dracunculus medinensis</name>
    <name type="common">Guinea worm</name>
    <dbReference type="NCBI Taxonomy" id="318479"/>
    <lineage>
        <taxon>Eukaryota</taxon>
        <taxon>Metazoa</taxon>
        <taxon>Ecdysozoa</taxon>
        <taxon>Nematoda</taxon>
        <taxon>Chromadorea</taxon>
        <taxon>Rhabditida</taxon>
        <taxon>Spirurina</taxon>
        <taxon>Dracunculoidea</taxon>
        <taxon>Dracunculidae</taxon>
        <taxon>Dracunculus</taxon>
    </lineage>
</organism>
<dbReference type="WBParaSite" id="DME_0001044001-mRNA-1">
    <property type="protein sequence ID" value="DME_0001044001-mRNA-1"/>
    <property type="gene ID" value="DME_0001044001"/>
</dbReference>
<dbReference type="STRING" id="318479.A0A0N4UQX7"/>
<evidence type="ECO:0000313" key="2">
    <source>
        <dbReference type="EMBL" id="VDN53923.1"/>
    </source>
</evidence>
<evidence type="ECO:0000259" key="1">
    <source>
        <dbReference type="PROSITE" id="PS50878"/>
    </source>
</evidence>
<reference evidence="5" key="1">
    <citation type="submission" date="2017-02" db="UniProtKB">
        <authorList>
            <consortium name="WormBaseParasite"/>
        </authorList>
    </citation>
    <scope>IDENTIFICATION</scope>
</reference>
<feature type="domain" description="Reverse transcriptase" evidence="1">
    <location>
        <begin position="1"/>
        <end position="196"/>
    </location>
</feature>
<proteinExistence type="predicted"/>
<gene>
    <name evidence="2" type="ORF">DME_LOCUS3896</name>
</gene>
<accession>A0A0N4UQX7</accession>
<dbReference type="AlphaFoldDB" id="A0A0N4UQX7"/>
<dbReference type="PANTHER" id="PTHR47027:SF20">
    <property type="entry name" value="REVERSE TRANSCRIPTASE-LIKE PROTEIN WITH RNA-DIRECTED DNA POLYMERASE DOMAIN"/>
    <property type="match status" value="1"/>
</dbReference>
<evidence type="ECO:0000313" key="5">
    <source>
        <dbReference type="WBParaSite" id="DME_0001044001-mRNA-1"/>
    </source>
</evidence>
<sequence>MTSASLDASDIPSPVIVSNTSNPPSLALSISSTCLIEQHFGKSWNVTSEKIIRPIRAFYQHTLAQVCVYGELTDSFEIRTGFRQGCVLSLTIFNYAIDWVMNTACRHSRGVQISPENSIIDLEYADDVVLLADRYDEMHTILNNASSTVGENGLRIIINKTIVFSSFYIEADKIPIFINSLSAEEALDFKYFGYTPIPNSHAKDETITRISTVIFPVDETTMEPSRNHHEEENPRPYDCETWSIRVEDIKNR</sequence>
<dbReference type="Pfam" id="PF00078">
    <property type="entry name" value="RVT_1"/>
    <property type="match status" value="1"/>
</dbReference>
<name>A0A0N4UQX7_DRAME</name>
<dbReference type="InterPro" id="IPR000477">
    <property type="entry name" value="RT_dom"/>
</dbReference>
<dbReference type="Proteomes" id="UP000274756">
    <property type="component" value="Unassembled WGS sequence"/>
</dbReference>
<keyword evidence="4" id="KW-1185">Reference proteome</keyword>
<dbReference type="EMBL" id="UYYG01000211">
    <property type="protein sequence ID" value="VDN53923.1"/>
    <property type="molecule type" value="Genomic_DNA"/>
</dbReference>
<dbReference type="OrthoDB" id="6150645at2759"/>
<dbReference type="Proteomes" id="UP000038040">
    <property type="component" value="Unplaced"/>
</dbReference>
<dbReference type="PANTHER" id="PTHR47027">
    <property type="entry name" value="REVERSE TRANSCRIPTASE DOMAIN-CONTAINING PROTEIN"/>
    <property type="match status" value="1"/>
</dbReference>
<evidence type="ECO:0000313" key="4">
    <source>
        <dbReference type="Proteomes" id="UP000274756"/>
    </source>
</evidence>
<protein>
    <submittedName>
        <fullName evidence="5">Reverse transcriptase domain-containing protein</fullName>
    </submittedName>
</protein>
<evidence type="ECO:0000313" key="3">
    <source>
        <dbReference type="Proteomes" id="UP000038040"/>
    </source>
</evidence>
<dbReference type="PROSITE" id="PS50878">
    <property type="entry name" value="RT_POL"/>
    <property type="match status" value="1"/>
</dbReference>
<reference evidence="2 4" key="2">
    <citation type="submission" date="2018-11" db="EMBL/GenBank/DDBJ databases">
        <authorList>
            <consortium name="Pathogen Informatics"/>
        </authorList>
    </citation>
    <scope>NUCLEOTIDE SEQUENCE [LARGE SCALE GENOMIC DNA]</scope>
</reference>